<comment type="caution">
    <text evidence="1">The sequence shown here is derived from an EMBL/GenBank/DDBJ whole genome shotgun (WGS) entry which is preliminary data.</text>
</comment>
<reference evidence="2" key="1">
    <citation type="journal article" date="2019" name="Int. J. Syst. Evol. Microbiol.">
        <title>The Global Catalogue of Microorganisms (GCM) 10K type strain sequencing project: providing services to taxonomists for standard genome sequencing and annotation.</title>
        <authorList>
            <consortium name="The Broad Institute Genomics Platform"/>
            <consortium name="The Broad Institute Genome Sequencing Center for Infectious Disease"/>
            <person name="Wu L."/>
            <person name="Ma J."/>
        </authorList>
    </citation>
    <scope>NUCLEOTIDE SEQUENCE [LARGE SCALE GENOMIC DNA]</scope>
    <source>
        <strain evidence="2">JCM 16908</strain>
    </source>
</reference>
<evidence type="ECO:0000313" key="1">
    <source>
        <dbReference type="EMBL" id="GAA3838463.1"/>
    </source>
</evidence>
<dbReference type="EMBL" id="BAAAZR010000040">
    <property type="protein sequence ID" value="GAA3838463.1"/>
    <property type="molecule type" value="Genomic_DNA"/>
</dbReference>
<protein>
    <submittedName>
        <fullName evidence="1">Uncharacterized protein</fullName>
    </submittedName>
</protein>
<keyword evidence="2" id="KW-1185">Reference proteome</keyword>
<proteinExistence type="predicted"/>
<gene>
    <name evidence="1" type="ORF">GCM10022226_70960</name>
</gene>
<organism evidence="1 2">
    <name type="scientific">Sphaerisporangium flaviroseum</name>
    <dbReference type="NCBI Taxonomy" id="509199"/>
    <lineage>
        <taxon>Bacteria</taxon>
        <taxon>Bacillati</taxon>
        <taxon>Actinomycetota</taxon>
        <taxon>Actinomycetes</taxon>
        <taxon>Streptosporangiales</taxon>
        <taxon>Streptosporangiaceae</taxon>
        <taxon>Sphaerisporangium</taxon>
    </lineage>
</organism>
<accession>A0ABP7JAI8</accession>
<name>A0ABP7JAI8_9ACTN</name>
<dbReference type="Proteomes" id="UP001500888">
    <property type="component" value="Unassembled WGS sequence"/>
</dbReference>
<evidence type="ECO:0000313" key="2">
    <source>
        <dbReference type="Proteomes" id="UP001500888"/>
    </source>
</evidence>
<sequence length="58" mass="6490">MPQSCLCENKYTALKKRDEEMTNSTISTRSAGTTWDSYSRTAGTTWDGYSRAAGTTWD</sequence>